<dbReference type="EMBL" id="JAGUCN010000013">
    <property type="protein sequence ID" value="MBS2212124.1"/>
    <property type="molecule type" value="Genomic_DNA"/>
</dbReference>
<dbReference type="InterPro" id="IPR001173">
    <property type="entry name" value="Glyco_trans_2-like"/>
</dbReference>
<accession>A0ABS5KAR6</accession>
<comment type="caution">
    <text evidence="2">The sequence shown here is derived from an EMBL/GenBank/DDBJ whole genome shotgun (WGS) entry which is preliminary data.</text>
</comment>
<dbReference type="Gene3D" id="3.90.550.10">
    <property type="entry name" value="Spore Coat Polysaccharide Biosynthesis Protein SpsA, Chain A"/>
    <property type="match status" value="1"/>
</dbReference>
<name>A0ABS5KAR6_9BACT</name>
<dbReference type="Proteomes" id="UP000721861">
    <property type="component" value="Unassembled WGS sequence"/>
</dbReference>
<evidence type="ECO:0000313" key="2">
    <source>
        <dbReference type="EMBL" id="MBS2212124.1"/>
    </source>
</evidence>
<dbReference type="InterPro" id="IPR029044">
    <property type="entry name" value="Nucleotide-diphossugar_trans"/>
</dbReference>
<dbReference type="SUPFAM" id="SSF53448">
    <property type="entry name" value="Nucleotide-diphospho-sugar transferases"/>
    <property type="match status" value="1"/>
</dbReference>
<dbReference type="CDD" id="cd00761">
    <property type="entry name" value="Glyco_tranf_GTA_type"/>
    <property type="match status" value="1"/>
</dbReference>
<keyword evidence="3" id="KW-1185">Reference proteome</keyword>
<dbReference type="Pfam" id="PF00535">
    <property type="entry name" value="Glycos_transf_2"/>
    <property type="match status" value="1"/>
</dbReference>
<reference evidence="2 3" key="1">
    <citation type="journal article" date="2014" name="Int. J. Syst. Evol. Microbiol.">
        <title>Carboxylicivirga gen. nov. in the family Marinilabiliaceae with two novel species, Carboxylicivirga mesophila sp. nov. and Carboxylicivirga taeanensis sp. nov., and reclassification of Cytophaga fermentans as Saccharicrinis fermentans gen. nov., comb. nov.</title>
        <authorList>
            <person name="Yang S.H."/>
            <person name="Seo H.S."/>
            <person name="Woo J.H."/>
            <person name="Oh H.M."/>
            <person name="Jang H."/>
            <person name="Lee J.H."/>
            <person name="Kim S.J."/>
            <person name="Kwon K.K."/>
        </authorList>
    </citation>
    <scope>NUCLEOTIDE SEQUENCE [LARGE SCALE GENOMIC DNA]</scope>
    <source>
        <strain evidence="2 3">JCM 18290</strain>
    </source>
</reference>
<proteinExistence type="predicted"/>
<dbReference type="RefSeq" id="WP_212228606.1">
    <property type="nucleotide sequence ID" value="NZ_JAGUCN010000013.1"/>
</dbReference>
<sequence length="318" mass="36543">MKPEPLVSILIPLYNSERYISETIQSCLSQTYRNIEIIIVDDGSTDSSYTIAKKYESWQVRVFKQVNSGACAARNLAFEHCKGDYIQYLDADDILSPNKIEDQLRLIADKDNAVASCSWQYFKQSIGDKKTPGQIIDKDYLNPVNWLIDSWNGKGMAQTACWLTPRSLIEKAGPWNETLKINQDGEFFCRVLLNASRIKFSVNGMVYYRIGLSHSVSRTNSYEKLSSQLYSFKLYEEHLYEKYNELTVDLKNALHCVFSDYYIRTILSYPDLAEQSLINIKSLGFNFIKPQGGKYFKLACTLIGLKATLKLRNWIQQA</sequence>
<evidence type="ECO:0000259" key="1">
    <source>
        <dbReference type="Pfam" id="PF00535"/>
    </source>
</evidence>
<protein>
    <submittedName>
        <fullName evidence="2">Glycosyltransferase family 2 protein</fullName>
    </submittedName>
</protein>
<organism evidence="2 3">
    <name type="scientific">Carboxylicivirga mesophila</name>
    <dbReference type="NCBI Taxonomy" id="1166478"/>
    <lineage>
        <taxon>Bacteria</taxon>
        <taxon>Pseudomonadati</taxon>
        <taxon>Bacteroidota</taxon>
        <taxon>Bacteroidia</taxon>
        <taxon>Marinilabiliales</taxon>
        <taxon>Marinilabiliaceae</taxon>
        <taxon>Carboxylicivirga</taxon>
    </lineage>
</organism>
<gene>
    <name evidence="2" type="ORF">KEM09_11960</name>
</gene>
<dbReference type="PANTHER" id="PTHR22916">
    <property type="entry name" value="GLYCOSYLTRANSFERASE"/>
    <property type="match status" value="1"/>
</dbReference>
<evidence type="ECO:0000313" key="3">
    <source>
        <dbReference type="Proteomes" id="UP000721861"/>
    </source>
</evidence>
<dbReference type="PANTHER" id="PTHR22916:SF3">
    <property type="entry name" value="UDP-GLCNAC:BETAGAL BETA-1,3-N-ACETYLGLUCOSAMINYLTRANSFERASE-LIKE PROTEIN 1"/>
    <property type="match status" value="1"/>
</dbReference>
<feature type="domain" description="Glycosyltransferase 2-like" evidence="1">
    <location>
        <begin position="8"/>
        <end position="151"/>
    </location>
</feature>